<name>A0AAE3SQ84_9FLAO</name>
<evidence type="ECO:0000313" key="1">
    <source>
        <dbReference type="EMBL" id="MCX2720257.1"/>
    </source>
</evidence>
<comment type="caution">
    <text evidence="1">The sequence shown here is derived from an EMBL/GenBank/DDBJ whole genome shotgun (WGS) entry which is preliminary data.</text>
</comment>
<protein>
    <recommendedName>
        <fullName evidence="3">DUF2268 domain-containing protein</fullName>
    </recommendedName>
</protein>
<keyword evidence="2" id="KW-1185">Reference proteome</keyword>
<accession>A0AAE3SQ84</accession>
<sequence>MRLWLLALAFLLIGLGACKKQNVVPAKEYHLPDIVDLFAIEESKKSPEAYRAFGDTLMSANRDLEASQLYVEAATQYHKAGAGTEMVNALHLAIDKGMANPKIMDQFSGHVKALASEEGNRLFKRLDSIQEQLEQVSHYHLEMRSMEQFWPYFERALADTSKARQELKKYLFEGPPEIRDFYLVRYGNLDMMYGQMINASPDYYLHLKSQVRPDSLLAVQETTRQWMQHFKELYPQAIFPKVYVVPGILNSGGTVTEMGMFIGGDMYGRSNEMPTEGLSDWQKNAIMSFDQLPGITIHELMHFQQNYRDTVNLEYVMGAIIGEGVCDFLVELSSGEQLENDNLNYLEKPENMSFILEELKGDLYNTDNSKWLYNGGSIEDRPQDLGYTLGYLICKSFYENHEDKEQAIYELLNTDNLETIYQGGVFANLVKTNTNETL</sequence>
<evidence type="ECO:0000313" key="2">
    <source>
        <dbReference type="Proteomes" id="UP001207116"/>
    </source>
</evidence>
<dbReference type="Proteomes" id="UP001207116">
    <property type="component" value="Unassembled WGS sequence"/>
</dbReference>
<proteinExistence type="predicted"/>
<gene>
    <name evidence="1" type="ORF">OO016_11645</name>
</gene>
<dbReference type="EMBL" id="JAPFQP010000004">
    <property type="protein sequence ID" value="MCX2720257.1"/>
    <property type="molecule type" value="Genomic_DNA"/>
</dbReference>
<dbReference type="PROSITE" id="PS51257">
    <property type="entry name" value="PROKAR_LIPOPROTEIN"/>
    <property type="match status" value="1"/>
</dbReference>
<organism evidence="1 2">
    <name type="scientific">Lentiprolixibacter aurantiacus</name>
    <dbReference type="NCBI Taxonomy" id="2993939"/>
    <lineage>
        <taxon>Bacteria</taxon>
        <taxon>Pseudomonadati</taxon>
        <taxon>Bacteroidota</taxon>
        <taxon>Flavobacteriia</taxon>
        <taxon>Flavobacteriales</taxon>
        <taxon>Flavobacteriaceae</taxon>
        <taxon>Lentiprolixibacter</taxon>
    </lineage>
</organism>
<dbReference type="RefSeq" id="WP_266014103.1">
    <property type="nucleotide sequence ID" value="NZ_JAPFQP010000004.1"/>
</dbReference>
<evidence type="ECO:0008006" key="3">
    <source>
        <dbReference type="Google" id="ProtNLM"/>
    </source>
</evidence>
<reference evidence="1" key="1">
    <citation type="submission" date="2022-11" db="EMBL/GenBank/DDBJ databases">
        <title>The characterization of three novel Bacteroidetes species and genomic analysis of their roles in tidal elemental geochemical cycles.</title>
        <authorList>
            <person name="Ma K.-J."/>
        </authorList>
    </citation>
    <scope>NUCLEOTIDE SEQUENCE</scope>
    <source>
        <strain evidence="1">M415</strain>
    </source>
</reference>
<dbReference type="AlphaFoldDB" id="A0AAE3SQ84"/>